<keyword evidence="1" id="KW-0472">Membrane</keyword>
<accession>X0YXP5</accession>
<protein>
    <submittedName>
        <fullName evidence="2">Uncharacterized protein</fullName>
    </submittedName>
</protein>
<dbReference type="EMBL" id="BARS01057444">
    <property type="protein sequence ID" value="GAG51317.1"/>
    <property type="molecule type" value="Genomic_DNA"/>
</dbReference>
<evidence type="ECO:0000256" key="1">
    <source>
        <dbReference type="SAM" id="Phobius"/>
    </source>
</evidence>
<organism evidence="2">
    <name type="scientific">marine sediment metagenome</name>
    <dbReference type="NCBI Taxonomy" id="412755"/>
    <lineage>
        <taxon>unclassified sequences</taxon>
        <taxon>metagenomes</taxon>
        <taxon>ecological metagenomes</taxon>
    </lineage>
</organism>
<proteinExistence type="predicted"/>
<feature type="non-terminal residue" evidence="2">
    <location>
        <position position="1"/>
    </location>
</feature>
<reference evidence="2" key="1">
    <citation type="journal article" date="2014" name="Front. Microbiol.">
        <title>High frequency of phylogenetically diverse reductive dehalogenase-homologous genes in deep subseafloor sedimentary metagenomes.</title>
        <authorList>
            <person name="Kawai M."/>
            <person name="Futagami T."/>
            <person name="Toyoda A."/>
            <person name="Takaki Y."/>
            <person name="Nishi S."/>
            <person name="Hori S."/>
            <person name="Arai W."/>
            <person name="Tsubouchi T."/>
            <person name="Morono Y."/>
            <person name="Uchiyama I."/>
            <person name="Ito T."/>
            <person name="Fujiyama A."/>
            <person name="Inagaki F."/>
            <person name="Takami H."/>
        </authorList>
    </citation>
    <scope>NUCLEOTIDE SEQUENCE</scope>
    <source>
        <strain evidence="2">Expedition CK06-06</strain>
    </source>
</reference>
<keyword evidence="1" id="KW-1133">Transmembrane helix</keyword>
<gene>
    <name evidence="2" type="ORF">S01H1_84220</name>
</gene>
<feature type="transmembrane region" description="Helical" evidence="1">
    <location>
        <begin position="40"/>
        <end position="57"/>
    </location>
</feature>
<comment type="caution">
    <text evidence="2">The sequence shown here is derived from an EMBL/GenBank/DDBJ whole genome shotgun (WGS) entry which is preliminary data.</text>
</comment>
<sequence length="65" mass="6542">VAEYYTAGPVAVDLGGGGGGGAGGGCSPGRRAPGTSGLRLSWALVCLFAARVLSPLWRRGRRVRA</sequence>
<name>X0YXP5_9ZZZZ</name>
<dbReference type="AlphaFoldDB" id="X0YXP5"/>
<evidence type="ECO:0000313" key="2">
    <source>
        <dbReference type="EMBL" id="GAG51317.1"/>
    </source>
</evidence>
<keyword evidence="1" id="KW-0812">Transmembrane</keyword>